<dbReference type="SMART" id="SM00054">
    <property type="entry name" value="EFh"/>
    <property type="match status" value="4"/>
</dbReference>
<accession>L8GYH0</accession>
<gene>
    <name evidence="7" type="ORF">ACA1_371900</name>
</gene>
<feature type="region of interest" description="Disordered" evidence="5">
    <location>
        <begin position="167"/>
        <end position="220"/>
    </location>
</feature>
<dbReference type="AlphaFoldDB" id="L8GYH0"/>
<dbReference type="InterPro" id="IPR011992">
    <property type="entry name" value="EF-hand-dom_pair"/>
</dbReference>
<keyword evidence="2" id="KW-0106">Calcium</keyword>
<dbReference type="Gene3D" id="1.10.238.10">
    <property type="entry name" value="EF-hand"/>
    <property type="match status" value="2"/>
</dbReference>
<dbReference type="InterPro" id="IPR018247">
    <property type="entry name" value="EF_Hand_1_Ca_BS"/>
</dbReference>
<evidence type="ECO:0000256" key="4">
    <source>
        <dbReference type="ARBA" id="ARBA00023175"/>
    </source>
</evidence>
<dbReference type="SUPFAM" id="SSF47473">
    <property type="entry name" value="EF-hand"/>
    <property type="match status" value="1"/>
</dbReference>
<evidence type="ECO:0000256" key="5">
    <source>
        <dbReference type="SAM" id="MobiDB-lite"/>
    </source>
</evidence>
<feature type="domain" description="EF-hand" evidence="6">
    <location>
        <begin position="83"/>
        <end position="118"/>
    </location>
</feature>
<evidence type="ECO:0000313" key="8">
    <source>
        <dbReference type="Proteomes" id="UP000011083"/>
    </source>
</evidence>
<name>L8GYH0_ACACF</name>
<dbReference type="GeneID" id="14918876"/>
<evidence type="ECO:0000256" key="2">
    <source>
        <dbReference type="ARBA" id="ARBA00022837"/>
    </source>
</evidence>
<dbReference type="PROSITE" id="PS50222">
    <property type="entry name" value="EF_HAND_2"/>
    <property type="match status" value="4"/>
</dbReference>
<dbReference type="Proteomes" id="UP000011083">
    <property type="component" value="Unassembled WGS sequence"/>
</dbReference>
<proteinExistence type="predicted"/>
<dbReference type="PANTHER" id="PTHR23048">
    <property type="entry name" value="MYOSIN LIGHT CHAIN 1, 3"/>
    <property type="match status" value="1"/>
</dbReference>
<feature type="compositionally biased region" description="Basic and acidic residues" evidence="5">
    <location>
        <begin position="189"/>
        <end position="209"/>
    </location>
</feature>
<dbReference type="OMA" id="HDMINES"/>
<keyword evidence="3" id="KW-0518">Myosin</keyword>
<keyword evidence="8" id="KW-1185">Reference proteome</keyword>
<dbReference type="RefSeq" id="XP_004340349.1">
    <property type="nucleotide sequence ID" value="XM_004340301.1"/>
</dbReference>
<organism evidence="7 8">
    <name type="scientific">Acanthamoeba castellanii (strain ATCC 30010 / Neff)</name>
    <dbReference type="NCBI Taxonomy" id="1257118"/>
    <lineage>
        <taxon>Eukaryota</taxon>
        <taxon>Amoebozoa</taxon>
        <taxon>Discosea</taxon>
        <taxon>Longamoebia</taxon>
        <taxon>Centramoebida</taxon>
        <taxon>Acanthamoebidae</taxon>
        <taxon>Acanthamoeba</taxon>
    </lineage>
</organism>
<evidence type="ECO:0000256" key="1">
    <source>
        <dbReference type="ARBA" id="ARBA00022737"/>
    </source>
</evidence>
<keyword evidence="1" id="KW-0677">Repeat</keyword>
<dbReference type="InterPro" id="IPR050230">
    <property type="entry name" value="CALM/Myosin/TropC-like"/>
</dbReference>
<feature type="domain" description="EF-hand" evidence="6">
    <location>
        <begin position="8"/>
        <end position="43"/>
    </location>
</feature>
<protein>
    <submittedName>
        <fullName evidence="7">EF hand domain containing protein</fullName>
    </submittedName>
</protein>
<dbReference type="PROSITE" id="PS00018">
    <property type="entry name" value="EF_HAND_1"/>
    <property type="match status" value="4"/>
</dbReference>
<keyword evidence="4" id="KW-0505">Motor protein</keyword>
<reference evidence="7 8" key="1">
    <citation type="journal article" date="2013" name="Genome Biol.">
        <title>Genome of Acanthamoeba castellanii highlights extensive lateral gene transfer and early evolution of tyrosine kinase signaling.</title>
        <authorList>
            <person name="Clarke M."/>
            <person name="Lohan A.J."/>
            <person name="Liu B."/>
            <person name="Lagkouvardos I."/>
            <person name="Roy S."/>
            <person name="Zafar N."/>
            <person name="Bertelli C."/>
            <person name="Schilde C."/>
            <person name="Kianianmomeni A."/>
            <person name="Burglin T.R."/>
            <person name="Frech C."/>
            <person name="Turcotte B."/>
            <person name="Kopec K.O."/>
            <person name="Synnott J.M."/>
            <person name="Choo C."/>
            <person name="Paponov I."/>
            <person name="Finkler A."/>
            <person name="Soon Heng Tan C."/>
            <person name="Hutchins A.P."/>
            <person name="Weinmeier T."/>
            <person name="Rattei T."/>
            <person name="Chu J.S."/>
            <person name="Gimenez G."/>
            <person name="Irimia M."/>
            <person name="Rigden D.J."/>
            <person name="Fitzpatrick D.A."/>
            <person name="Lorenzo-Morales J."/>
            <person name="Bateman A."/>
            <person name="Chiu C.H."/>
            <person name="Tang P."/>
            <person name="Hegemann P."/>
            <person name="Fromm H."/>
            <person name="Raoult D."/>
            <person name="Greub G."/>
            <person name="Miranda-Saavedra D."/>
            <person name="Chen N."/>
            <person name="Nash P."/>
            <person name="Ginger M.L."/>
            <person name="Horn M."/>
            <person name="Schaap P."/>
            <person name="Caler L."/>
            <person name="Loftus B."/>
        </authorList>
    </citation>
    <scope>NUCLEOTIDE SEQUENCE [LARGE SCALE GENOMIC DNA]</scope>
    <source>
        <strain evidence="7 8">Neff</strain>
    </source>
</reference>
<feature type="domain" description="EF-hand" evidence="6">
    <location>
        <begin position="119"/>
        <end position="154"/>
    </location>
</feature>
<dbReference type="EMBL" id="KB007960">
    <property type="protein sequence ID" value="ELR18329.1"/>
    <property type="molecule type" value="Genomic_DNA"/>
</dbReference>
<sequence length="220" mass="25758">MEKFIDSETLSEMKEAFGVFDQNGDGRISDSELNTVLTTMNNGTPPDPSLLQQMIAELDIDGNGTVELEEFLQWSIRNKEANGAEQQLRSVFDVFDKNKDGFIDTSELTQVMAEMGERLSAGEIAEMMLTHDLDSDGLISFEEFMIMMTGKGKKDFINKMNQAILEKEEEERKQRKEEKKERKERRKKEREERHLRRCARAERKERERQQQQQEEEENHD</sequence>
<evidence type="ECO:0000259" key="6">
    <source>
        <dbReference type="PROSITE" id="PS50222"/>
    </source>
</evidence>
<dbReference type="GO" id="GO:0005509">
    <property type="term" value="F:calcium ion binding"/>
    <property type="evidence" value="ECO:0007669"/>
    <property type="project" value="InterPro"/>
</dbReference>
<evidence type="ECO:0000313" key="7">
    <source>
        <dbReference type="EMBL" id="ELR18329.1"/>
    </source>
</evidence>
<dbReference type="FunFam" id="1.10.238.10:FF:000001">
    <property type="entry name" value="Calmodulin 1"/>
    <property type="match status" value="1"/>
</dbReference>
<evidence type="ECO:0000256" key="3">
    <source>
        <dbReference type="ARBA" id="ARBA00023123"/>
    </source>
</evidence>
<dbReference type="PANTHER" id="PTHR23048:SF0">
    <property type="entry name" value="CALMODULIN LIKE 3"/>
    <property type="match status" value="1"/>
</dbReference>
<dbReference type="VEuPathDB" id="AmoebaDB:ACA1_371900"/>
<feature type="domain" description="EF-hand" evidence="6">
    <location>
        <begin position="46"/>
        <end position="81"/>
    </location>
</feature>
<dbReference type="STRING" id="1257118.L8GYH0"/>
<dbReference type="OrthoDB" id="26525at2759"/>
<dbReference type="KEGG" id="acan:ACA1_371900"/>
<dbReference type="GO" id="GO:0016460">
    <property type="term" value="C:myosin II complex"/>
    <property type="evidence" value="ECO:0007669"/>
    <property type="project" value="TreeGrafter"/>
</dbReference>
<feature type="compositionally biased region" description="Basic and acidic residues" evidence="5">
    <location>
        <begin position="170"/>
        <end position="181"/>
    </location>
</feature>
<dbReference type="InterPro" id="IPR002048">
    <property type="entry name" value="EF_hand_dom"/>
</dbReference>
<dbReference type="Pfam" id="PF13499">
    <property type="entry name" value="EF-hand_7"/>
    <property type="match status" value="2"/>
</dbReference>